<keyword evidence="2" id="KW-1133">Transmembrane helix</keyword>
<evidence type="ECO:0000313" key="3">
    <source>
        <dbReference type="EMBL" id="AQQ72257.1"/>
    </source>
</evidence>
<evidence type="ECO:0000256" key="1">
    <source>
        <dbReference type="SAM" id="MobiDB-lite"/>
    </source>
</evidence>
<feature type="compositionally biased region" description="Acidic residues" evidence="1">
    <location>
        <begin position="251"/>
        <end position="270"/>
    </location>
</feature>
<keyword evidence="2" id="KW-0812">Transmembrane</keyword>
<proteinExistence type="predicted"/>
<protein>
    <recommendedName>
        <fullName evidence="5">Tfp pilus assembly protein PilW</fullName>
    </recommendedName>
</protein>
<dbReference type="KEGG" id="pbas:SMSP2_02638"/>
<reference evidence="4" key="1">
    <citation type="submission" date="2017-02" db="EMBL/GenBank/DDBJ databases">
        <title>Comparative genomics and description of representatives of a novel lineage of planctomycetes thriving in anoxic sediments.</title>
        <authorList>
            <person name="Spring S."/>
            <person name="Bunk B."/>
            <person name="Sproer C."/>
        </authorList>
    </citation>
    <scope>NUCLEOTIDE SEQUENCE [LARGE SCALE GENOMIC DNA]</scope>
    <source>
        <strain evidence="4">SM-Chi-D1</strain>
    </source>
</reference>
<dbReference type="AlphaFoldDB" id="A0A1Q2MIV9"/>
<sequence>MFNTAKNISAARPEIKTLRFRGITMAELLAGLIISAMVVSTAVALYMNIQRSLRSIESEINKSSLSEEVMQLLAEDLDRIGSADFDVSLSLEKRQNNGYEIFKLEIKNLLYGSDNKPVEFETIIWQTDYNIDTDKLILYRGRTGLGPEDPVLDTHAREYPENMIFVPVCDGITYFKLEVYNGQAFGDSWSGKTMPTGIRGEISFSDPIVGIDGSLQLLQEDIYTRMIALNREKNLQFRFEKKDLEAIYGTGEEEEAETEDEENEDPQTEEDNGRGSPLAVPEELPE</sequence>
<dbReference type="RefSeq" id="WP_146684468.1">
    <property type="nucleotide sequence ID" value="NZ_CP019646.1"/>
</dbReference>
<dbReference type="Proteomes" id="UP000188181">
    <property type="component" value="Chromosome"/>
</dbReference>
<evidence type="ECO:0000256" key="2">
    <source>
        <dbReference type="SAM" id="Phobius"/>
    </source>
</evidence>
<evidence type="ECO:0000313" key="4">
    <source>
        <dbReference type="Proteomes" id="UP000188181"/>
    </source>
</evidence>
<organism evidence="3 4">
    <name type="scientific">Limihaloglobus sulfuriphilus</name>
    <dbReference type="NCBI Taxonomy" id="1851148"/>
    <lineage>
        <taxon>Bacteria</taxon>
        <taxon>Pseudomonadati</taxon>
        <taxon>Planctomycetota</taxon>
        <taxon>Phycisphaerae</taxon>
        <taxon>Sedimentisphaerales</taxon>
        <taxon>Sedimentisphaeraceae</taxon>
        <taxon>Limihaloglobus</taxon>
    </lineage>
</organism>
<feature type="region of interest" description="Disordered" evidence="1">
    <location>
        <begin position="246"/>
        <end position="286"/>
    </location>
</feature>
<dbReference type="STRING" id="1851148.SMSP2_02638"/>
<keyword evidence="2" id="KW-0472">Membrane</keyword>
<name>A0A1Q2MIV9_9BACT</name>
<gene>
    <name evidence="3" type="ORF">SMSP2_02638</name>
</gene>
<dbReference type="OrthoDB" id="9877513at2"/>
<accession>A0A1Q2MIV9</accession>
<evidence type="ECO:0008006" key="5">
    <source>
        <dbReference type="Google" id="ProtNLM"/>
    </source>
</evidence>
<feature type="transmembrane region" description="Helical" evidence="2">
    <location>
        <begin position="28"/>
        <end position="49"/>
    </location>
</feature>
<keyword evidence="4" id="KW-1185">Reference proteome</keyword>
<dbReference type="EMBL" id="CP019646">
    <property type="protein sequence ID" value="AQQ72257.1"/>
    <property type="molecule type" value="Genomic_DNA"/>
</dbReference>